<dbReference type="EMBL" id="CAJNOW010019627">
    <property type="protein sequence ID" value="CAF1674040.1"/>
    <property type="molecule type" value="Genomic_DNA"/>
</dbReference>
<sequence length="107" mass="12213">MSSQSSFNKHFFCPTSGCDNRCRRDCGGFRGLVNRFFNHLPFDSCPFDLVNPITDGFNPPGPTSDLFDYGVLGDDGHKCDKCGRDFYGFYHKCRKCNHLYCKDCCLK</sequence>
<evidence type="ECO:0000313" key="7">
    <source>
        <dbReference type="EMBL" id="CAF4303616.1"/>
    </source>
</evidence>
<dbReference type="Proteomes" id="UP000663834">
    <property type="component" value="Unassembled WGS sequence"/>
</dbReference>
<evidence type="ECO:0000313" key="5">
    <source>
        <dbReference type="EMBL" id="CAF2120927.1"/>
    </source>
</evidence>
<proteinExistence type="predicted"/>
<protein>
    <submittedName>
        <fullName evidence="2">Uncharacterized protein</fullName>
    </submittedName>
</protein>
<dbReference type="Proteomes" id="UP000663855">
    <property type="component" value="Unassembled WGS sequence"/>
</dbReference>
<dbReference type="AlphaFoldDB" id="A0A816GIQ6"/>
<evidence type="ECO:0000313" key="2">
    <source>
        <dbReference type="EMBL" id="CAF1674040.1"/>
    </source>
</evidence>
<evidence type="ECO:0000313" key="8">
    <source>
        <dbReference type="EMBL" id="CAF4629947.1"/>
    </source>
</evidence>
<dbReference type="Proteomes" id="UP000663824">
    <property type="component" value="Unassembled WGS sequence"/>
</dbReference>
<dbReference type="EMBL" id="CAJOBF010011260">
    <property type="protein sequence ID" value="CAF4303616.1"/>
    <property type="molecule type" value="Genomic_DNA"/>
</dbReference>
<evidence type="ECO:0000313" key="4">
    <source>
        <dbReference type="EMBL" id="CAF2088795.1"/>
    </source>
</evidence>
<dbReference type="EMBL" id="CAJNRG010010265">
    <property type="protein sequence ID" value="CAF2120927.1"/>
    <property type="molecule type" value="Genomic_DNA"/>
</dbReference>
<dbReference type="EMBL" id="CAJOBJ010110650">
    <property type="protein sequence ID" value="CAF4629947.1"/>
    <property type="molecule type" value="Genomic_DNA"/>
</dbReference>
<evidence type="ECO:0000313" key="10">
    <source>
        <dbReference type="Proteomes" id="UP000663834"/>
    </source>
</evidence>
<dbReference type="Proteomes" id="UP000663856">
    <property type="component" value="Unassembled WGS sequence"/>
</dbReference>
<comment type="caution">
    <text evidence="2">The sequence shown here is derived from an EMBL/GenBank/DDBJ whole genome shotgun (WGS) entry which is preliminary data.</text>
</comment>
<dbReference type="EMBL" id="CAJNRF010003868">
    <property type="protein sequence ID" value="CAF2053500.1"/>
    <property type="molecule type" value="Genomic_DNA"/>
</dbReference>
<dbReference type="EMBL" id="CAJNOV010018949">
    <property type="protein sequence ID" value="CAF1626254.1"/>
    <property type="molecule type" value="Genomic_DNA"/>
</dbReference>
<gene>
    <name evidence="1" type="ORF">CJN711_LOCUS38722</name>
    <name evidence="8" type="ORF">GIL414_LOCUS40166</name>
    <name evidence="2" type="ORF">KQP761_LOCUS34920</name>
    <name evidence="4" type="ORF">MBJ925_LOCUS19959</name>
    <name evidence="6" type="ORF">OVN521_LOCUS22394</name>
    <name evidence="9" type="ORF">SMN809_LOCUS45983</name>
    <name evidence="7" type="ORF">UXM345_LOCUS33555</name>
    <name evidence="3" type="ORF">WKI299_LOCUS10746</name>
    <name evidence="5" type="ORF">XDN619_LOCUS22704</name>
</gene>
<evidence type="ECO:0000313" key="9">
    <source>
        <dbReference type="EMBL" id="CAF4772198.1"/>
    </source>
</evidence>
<dbReference type="EMBL" id="CAJOBI010142000">
    <property type="protein sequence ID" value="CAF4772198.1"/>
    <property type="molecule type" value="Genomic_DNA"/>
</dbReference>
<organism evidence="2 10">
    <name type="scientific">Rotaria magnacalcarata</name>
    <dbReference type="NCBI Taxonomy" id="392030"/>
    <lineage>
        <taxon>Eukaryota</taxon>
        <taxon>Metazoa</taxon>
        <taxon>Spiralia</taxon>
        <taxon>Gnathifera</taxon>
        <taxon>Rotifera</taxon>
        <taxon>Eurotatoria</taxon>
        <taxon>Bdelloidea</taxon>
        <taxon>Philodinida</taxon>
        <taxon>Philodinidae</taxon>
        <taxon>Rotaria</taxon>
    </lineage>
</organism>
<evidence type="ECO:0000313" key="1">
    <source>
        <dbReference type="EMBL" id="CAF1626254.1"/>
    </source>
</evidence>
<evidence type="ECO:0000313" key="3">
    <source>
        <dbReference type="EMBL" id="CAF2053500.1"/>
    </source>
</evidence>
<dbReference type="Proteomes" id="UP000663866">
    <property type="component" value="Unassembled WGS sequence"/>
</dbReference>
<dbReference type="Proteomes" id="UP000681720">
    <property type="component" value="Unassembled WGS sequence"/>
</dbReference>
<evidence type="ECO:0000313" key="6">
    <source>
        <dbReference type="EMBL" id="CAF4128847.1"/>
    </source>
</evidence>
<reference evidence="2" key="1">
    <citation type="submission" date="2021-02" db="EMBL/GenBank/DDBJ databases">
        <authorList>
            <person name="Nowell W R."/>
        </authorList>
    </citation>
    <scope>NUCLEOTIDE SEQUENCE</scope>
</reference>
<keyword evidence="11" id="KW-1185">Reference proteome</keyword>
<dbReference type="Proteomes" id="UP000663842">
    <property type="component" value="Unassembled WGS sequence"/>
</dbReference>
<name>A0A816GIQ6_9BILA</name>
<dbReference type="EMBL" id="CAJOBG010004852">
    <property type="protein sequence ID" value="CAF4128847.1"/>
    <property type="molecule type" value="Genomic_DNA"/>
</dbReference>
<dbReference type="EMBL" id="CAJNRE010010203">
    <property type="protein sequence ID" value="CAF2088795.1"/>
    <property type="molecule type" value="Genomic_DNA"/>
</dbReference>
<dbReference type="Proteomes" id="UP000676336">
    <property type="component" value="Unassembled WGS sequence"/>
</dbReference>
<accession>A0A816GIQ6</accession>
<evidence type="ECO:0000313" key="11">
    <source>
        <dbReference type="Proteomes" id="UP000663866"/>
    </source>
</evidence>
<dbReference type="Proteomes" id="UP000663887">
    <property type="component" value="Unassembled WGS sequence"/>
</dbReference>